<proteinExistence type="predicted"/>
<feature type="compositionally biased region" description="Low complexity" evidence="1">
    <location>
        <begin position="444"/>
        <end position="459"/>
    </location>
</feature>
<feature type="compositionally biased region" description="Basic and acidic residues" evidence="1">
    <location>
        <begin position="429"/>
        <end position="443"/>
    </location>
</feature>
<feature type="region of interest" description="Disordered" evidence="1">
    <location>
        <begin position="364"/>
        <end position="483"/>
    </location>
</feature>
<feature type="compositionally biased region" description="Polar residues" evidence="1">
    <location>
        <begin position="28"/>
        <end position="40"/>
    </location>
</feature>
<feature type="compositionally biased region" description="Polar residues" evidence="1">
    <location>
        <begin position="133"/>
        <end position="154"/>
    </location>
</feature>
<feature type="compositionally biased region" description="Low complexity" evidence="1">
    <location>
        <begin position="97"/>
        <end position="110"/>
    </location>
</feature>
<sequence>MPACPRANATSTAFADASSSANSRMADSFTSKAQPPSESATAKAMDECTMSRIANKQAGKNSQFFAIGGKLDASRGAIEGTESKKLVKARTKEESSGDAALLKAASDSSAVMRSARSKNDKQETSSLIYDKSQPMSSVTTSLSKQETDSRSSAVATGESMTGRETYKDRSVSSAVFTTAVNDRNTPRTTGRAHNIKQEGPVRMQSARTTTSDRAADAATKAQAEEAKQTQRALYKKNHDSNVFSSDGPRPPSRADNRKNNGVAGGIFADSPVKHKNVIKLGGDGKHADNDIFTDKPAPEYKAVRSAVVDANANTNVFAGPSDPPPPTKACRAAVHDRNAGADVFSNTPEVRKSAKGGINAKALSGSGVFSDGKVPHRPTVSSHGTKNKGTLDVFKGDAGSAGQPLKRESNPKNLGSGIFAGGAFAQDATKPDASKSRPDRFIKSDTSSSRPSTSAGRPATAGGGDMSVQQRKNAMLQGSGSLW</sequence>
<reference evidence="2" key="1">
    <citation type="submission" date="2021-01" db="EMBL/GenBank/DDBJ databases">
        <authorList>
            <person name="Corre E."/>
            <person name="Pelletier E."/>
            <person name="Niang G."/>
            <person name="Scheremetjew M."/>
            <person name="Finn R."/>
            <person name="Kale V."/>
            <person name="Holt S."/>
            <person name="Cochrane G."/>
            <person name="Meng A."/>
            <person name="Brown T."/>
            <person name="Cohen L."/>
        </authorList>
    </citation>
    <scope>NUCLEOTIDE SEQUENCE</scope>
    <source>
        <strain evidence="2">CCMP644</strain>
    </source>
</reference>
<feature type="compositionally biased region" description="Low complexity" evidence="1">
    <location>
        <begin position="7"/>
        <end position="23"/>
    </location>
</feature>
<organism evidence="2">
    <name type="scientific">Hemiselmis andersenii</name>
    <name type="common">Cryptophyte alga</name>
    <dbReference type="NCBI Taxonomy" id="464988"/>
    <lineage>
        <taxon>Eukaryota</taxon>
        <taxon>Cryptophyceae</taxon>
        <taxon>Cryptomonadales</taxon>
        <taxon>Hemiselmidaceae</taxon>
        <taxon>Hemiselmis</taxon>
    </lineage>
</organism>
<dbReference type="AlphaFoldDB" id="A0A7S1DYP7"/>
<feature type="region of interest" description="Disordered" evidence="1">
    <location>
        <begin position="76"/>
        <end position="268"/>
    </location>
</feature>
<feature type="compositionally biased region" description="Polar residues" evidence="1">
    <location>
        <begin position="171"/>
        <end position="188"/>
    </location>
</feature>
<dbReference type="EMBL" id="HBFX01023270">
    <property type="protein sequence ID" value="CAD8959809.1"/>
    <property type="molecule type" value="Transcribed_RNA"/>
</dbReference>
<evidence type="ECO:0000256" key="1">
    <source>
        <dbReference type="SAM" id="MobiDB-lite"/>
    </source>
</evidence>
<feature type="compositionally biased region" description="Basic and acidic residues" evidence="1">
    <location>
        <begin position="81"/>
        <end position="95"/>
    </location>
</feature>
<accession>A0A7S1DYP7</accession>
<name>A0A7S1DYP7_HEMAN</name>
<gene>
    <name evidence="2" type="ORF">HAND00432_LOCUS14153</name>
</gene>
<evidence type="ECO:0000313" key="2">
    <source>
        <dbReference type="EMBL" id="CAD8959809.1"/>
    </source>
</evidence>
<protein>
    <submittedName>
        <fullName evidence="2">Uncharacterized protein</fullName>
    </submittedName>
</protein>
<feature type="compositionally biased region" description="Polar residues" evidence="1">
    <location>
        <begin position="467"/>
        <end position="483"/>
    </location>
</feature>
<feature type="compositionally biased region" description="Low complexity" evidence="1">
    <location>
        <begin position="204"/>
        <end position="221"/>
    </location>
</feature>
<feature type="compositionally biased region" description="Polar residues" evidence="1">
    <location>
        <begin position="379"/>
        <end position="388"/>
    </location>
</feature>
<feature type="region of interest" description="Disordered" evidence="1">
    <location>
        <begin position="1"/>
        <end position="45"/>
    </location>
</feature>